<dbReference type="EMBL" id="MU032348">
    <property type="protein sequence ID" value="KAF3765241.1"/>
    <property type="molecule type" value="Genomic_DNA"/>
</dbReference>
<protein>
    <submittedName>
        <fullName evidence="2">Uncharacterized protein</fullName>
    </submittedName>
</protein>
<keyword evidence="3" id="KW-1185">Reference proteome</keyword>
<proteinExistence type="predicted"/>
<organism evidence="2 3">
    <name type="scientific">Cryphonectria parasitica (strain ATCC 38755 / EP155)</name>
    <dbReference type="NCBI Taxonomy" id="660469"/>
    <lineage>
        <taxon>Eukaryota</taxon>
        <taxon>Fungi</taxon>
        <taxon>Dikarya</taxon>
        <taxon>Ascomycota</taxon>
        <taxon>Pezizomycotina</taxon>
        <taxon>Sordariomycetes</taxon>
        <taxon>Sordariomycetidae</taxon>
        <taxon>Diaporthales</taxon>
        <taxon>Cryphonectriaceae</taxon>
        <taxon>Cryphonectria-Endothia species complex</taxon>
        <taxon>Cryphonectria</taxon>
    </lineage>
</organism>
<feature type="compositionally biased region" description="Polar residues" evidence="1">
    <location>
        <begin position="1"/>
        <end position="17"/>
    </location>
</feature>
<evidence type="ECO:0000256" key="1">
    <source>
        <dbReference type="SAM" id="MobiDB-lite"/>
    </source>
</evidence>
<dbReference type="AlphaFoldDB" id="A0A9P4Y268"/>
<comment type="caution">
    <text evidence="2">The sequence shown here is derived from an EMBL/GenBank/DDBJ whole genome shotgun (WGS) entry which is preliminary data.</text>
</comment>
<dbReference type="RefSeq" id="XP_040776202.1">
    <property type="nucleotide sequence ID" value="XM_040925336.1"/>
</dbReference>
<reference evidence="2" key="1">
    <citation type="journal article" date="2020" name="Phytopathology">
        <title>Genome sequence of the chestnut blight fungus Cryphonectria parasitica EP155: A fundamental resource for an archetypical invasive plant pathogen.</title>
        <authorList>
            <person name="Crouch J.A."/>
            <person name="Dawe A."/>
            <person name="Aerts A."/>
            <person name="Barry K."/>
            <person name="Churchill A.C.L."/>
            <person name="Grimwood J."/>
            <person name="Hillman B."/>
            <person name="Milgroom M.G."/>
            <person name="Pangilinan J."/>
            <person name="Smith M."/>
            <person name="Salamov A."/>
            <person name="Schmutz J."/>
            <person name="Yadav J."/>
            <person name="Grigoriev I.V."/>
            <person name="Nuss D."/>
        </authorList>
    </citation>
    <scope>NUCLEOTIDE SEQUENCE</scope>
    <source>
        <strain evidence="2">EP155</strain>
    </source>
</reference>
<dbReference type="OrthoDB" id="5387995at2759"/>
<feature type="region of interest" description="Disordered" evidence="1">
    <location>
        <begin position="1"/>
        <end position="67"/>
    </location>
</feature>
<dbReference type="GeneID" id="63842465"/>
<name>A0A9P4Y268_CRYP1</name>
<sequence length="129" mass="13965">MSTQWPSETRPSFTTKPPDTAVAARSPGPQPAQQKSLRSPELRARRGHVARPIEEDQGDEDSLSFPSSNYIEDLADVEDVYADFGVIFGGAAERDEDVSGNGPVTGTLHAAEHLEEYMDDLDGIPPAAR</sequence>
<accession>A0A9P4Y268</accession>
<dbReference type="Proteomes" id="UP000803844">
    <property type="component" value="Unassembled WGS sequence"/>
</dbReference>
<evidence type="ECO:0000313" key="3">
    <source>
        <dbReference type="Proteomes" id="UP000803844"/>
    </source>
</evidence>
<evidence type="ECO:0000313" key="2">
    <source>
        <dbReference type="EMBL" id="KAF3765241.1"/>
    </source>
</evidence>
<gene>
    <name evidence="2" type="ORF">M406DRAFT_70268</name>
</gene>